<evidence type="ECO:0000256" key="1">
    <source>
        <dbReference type="ARBA" id="ARBA00004123"/>
    </source>
</evidence>
<keyword evidence="8" id="KW-1185">Reference proteome</keyword>
<dbReference type="PROSITE" id="PS50048">
    <property type="entry name" value="ZN2_CY6_FUNGAL_2"/>
    <property type="match status" value="1"/>
</dbReference>
<dbReference type="Pfam" id="PF00172">
    <property type="entry name" value="Zn_clus"/>
    <property type="match status" value="1"/>
</dbReference>
<feature type="compositionally biased region" description="Basic residues" evidence="4">
    <location>
        <begin position="420"/>
        <end position="429"/>
    </location>
</feature>
<protein>
    <recommendedName>
        <fullName evidence="5">Zn(2)-C6 fungal-type domain-containing protein</fullName>
    </recommendedName>
</protein>
<reference evidence="7" key="2">
    <citation type="submission" date="2013-07" db="EMBL/GenBank/DDBJ databases">
        <authorList>
            <consortium name="The Broad Institute Genome Sequencing Platform"/>
            <person name="Cuomo C."/>
            <person name="Litvintseva A."/>
            <person name="Chen Y."/>
            <person name="Heitman J."/>
            <person name="Sun S."/>
            <person name="Springer D."/>
            <person name="Dromer F."/>
            <person name="Young S.K."/>
            <person name="Zeng Q."/>
            <person name="Gargeya S."/>
            <person name="Fitzgerald M."/>
            <person name="Abouelleil A."/>
            <person name="Alvarado L."/>
            <person name="Berlin A.M."/>
            <person name="Chapman S.B."/>
            <person name="Dewar J."/>
            <person name="Goldberg J."/>
            <person name="Griggs A."/>
            <person name="Gujja S."/>
            <person name="Hansen M."/>
            <person name="Howarth C."/>
            <person name="Imamovic A."/>
            <person name="Larimer J."/>
            <person name="McCowan C."/>
            <person name="Murphy C."/>
            <person name="Pearson M."/>
            <person name="Priest M."/>
            <person name="Roberts A."/>
            <person name="Saif S."/>
            <person name="Shea T."/>
            <person name="Sykes S."/>
            <person name="Wortman J."/>
            <person name="Nusbaum C."/>
            <person name="Birren B."/>
        </authorList>
    </citation>
    <scope>NUCLEOTIDE SEQUENCE</scope>
    <source>
        <strain evidence="7">CBS 10117</strain>
    </source>
</reference>
<dbReference type="InterPro" id="IPR001138">
    <property type="entry name" value="Zn2Cys6_DnaBD"/>
</dbReference>
<dbReference type="PANTHER" id="PTHR31001:SF87">
    <property type="entry name" value="COL-21"/>
    <property type="match status" value="1"/>
</dbReference>
<accession>A0A1A6A0D0</accession>
<dbReference type="EMBL" id="CP144536">
    <property type="protein sequence ID" value="WWC63185.1"/>
    <property type="molecule type" value="Genomic_DNA"/>
</dbReference>
<feature type="compositionally biased region" description="Basic and acidic residues" evidence="4">
    <location>
        <begin position="71"/>
        <end position="89"/>
    </location>
</feature>
<dbReference type="InterPro" id="IPR007219">
    <property type="entry name" value="XnlR_reg_dom"/>
</dbReference>
<feature type="compositionally biased region" description="Polar residues" evidence="4">
    <location>
        <begin position="249"/>
        <end position="260"/>
    </location>
</feature>
<dbReference type="GO" id="GO:0006351">
    <property type="term" value="P:DNA-templated transcription"/>
    <property type="evidence" value="ECO:0007669"/>
    <property type="project" value="InterPro"/>
</dbReference>
<name>A0A1A6A0D0_9TREE</name>
<evidence type="ECO:0000313" key="8">
    <source>
        <dbReference type="Proteomes" id="UP000078595"/>
    </source>
</evidence>
<feature type="region of interest" description="Disordered" evidence="4">
    <location>
        <begin position="1060"/>
        <end position="1088"/>
    </location>
</feature>
<feature type="region of interest" description="Disordered" evidence="4">
    <location>
        <begin position="321"/>
        <end position="458"/>
    </location>
</feature>
<dbReference type="GeneID" id="28969506"/>
<dbReference type="Gene3D" id="4.10.240.10">
    <property type="entry name" value="Zn(2)-C6 fungal-type DNA-binding domain"/>
    <property type="match status" value="1"/>
</dbReference>
<evidence type="ECO:0000256" key="4">
    <source>
        <dbReference type="SAM" id="MobiDB-lite"/>
    </source>
</evidence>
<feature type="region of interest" description="Disordered" evidence="4">
    <location>
        <begin position="1"/>
        <end position="194"/>
    </location>
</feature>
<feature type="compositionally biased region" description="Polar residues" evidence="4">
    <location>
        <begin position="29"/>
        <end position="41"/>
    </location>
</feature>
<dbReference type="GO" id="GO:0000981">
    <property type="term" value="F:DNA-binding transcription factor activity, RNA polymerase II-specific"/>
    <property type="evidence" value="ECO:0007669"/>
    <property type="project" value="InterPro"/>
</dbReference>
<evidence type="ECO:0000256" key="3">
    <source>
        <dbReference type="ARBA" id="ARBA00023242"/>
    </source>
</evidence>
<dbReference type="InterPro" id="IPR036864">
    <property type="entry name" value="Zn2-C6_fun-type_DNA-bd_sf"/>
</dbReference>
<dbReference type="CDD" id="cd00067">
    <property type="entry name" value="GAL4"/>
    <property type="match status" value="1"/>
</dbReference>
<dbReference type="STRING" id="1296121.A0A1A6A0D0"/>
<dbReference type="Proteomes" id="UP000078595">
    <property type="component" value="Chromosome 7"/>
</dbReference>
<proteinExistence type="predicted"/>
<feature type="region of interest" description="Disordered" evidence="4">
    <location>
        <begin position="1304"/>
        <end position="1329"/>
    </location>
</feature>
<keyword evidence="2" id="KW-0479">Metal-binding</keyword>
<feature type="compositionally biased region" description="Polar residues" evidence="4">
    <location>
        <begin position="1067"/>
        <end position="1081"/>
    </location>
</feature>
<dbReference type="RefSeq" id="XP_018261369.1">
    <property type="nucleotide sequence ID" value="XM_018409097.1"/>
</dbReference>
<gene>
    <name evidence="6" type="ORF">I303_05807</name>
    <name evidence="7" type="ORF">I303_105785</name>
</gene>
<feature type="compositionally biased region" description="Polar residues" evidence="4">
    <location>
        <begin position="124"/>
        <end position="156"/>
    </location>
</feature>
<dbReference type="VEuPathDB" id="FungiDB:I303_05807"/>
<dbReference type="CDD" id="cd12148">
    <property type="entry name" value="fungal_TF_MHR"/>
    <property type="match status" value="1"/>
</dbReference>
<reference evidence="6" key="1">
    <citation type="submission" date="2013-07" db="EMBL/GenBank/DDBJ databases">
        <title>The Genome Sequence of Cryptococcus dejecticola CBS10117.</title>
        <authorList>
            <consortium name="The Broad Institute Genome Sequencing Platform"/>
            <person name="Cuomo C."/>
            <person name="Litvintseva A."/>
            <person name="Chen Y."/>
            <person name="Heitman J."/>
            <person name="Sun S."/>
            <person name="Springer D."/>
            <person name="Dromer F."/>
            <person name="Young S.K."/>
            <person name="Zeng Q."/>
            <person name="Gargeya S."/>
            <person name="Fitzgerald M."/>
            <person name="Abouelleil A."/>
            <person name="Alvarado L."/>
            <person name="Berlin A.M."/>
            <person name="Chapman S.B."/>
            <person name="Dewar J."/>
            <person name="Goldberg J."/>
            <person name="Griggs A."/>
            <person name="Gujja S."/>
            <person name="Hansen M."/>
            <person name="Howarth C."/>
            <person name="Imamovic A."/>
            <person name="Larimer J."/>
            <person name="McCowan C."/>
            <person name="Murphy C."/>
            <person name="Pearson M."/>
            <person name="Priest M."/>
            <person name="Roberts A."/>
            <person name="Saif S."/>
            <person name="Shea T."/>
            <person name="Sykes S."/>
            <person name="Wortman J."/>
            <person name="Nusbaum C."/>
            <person name="Birren B."/>
        </authorList>
    </citation>
    <scope>NUCLEOTIDE SEQUENCE [LARGE SCALE GENOMIC DNA]</scope>
    <source>
        <strain evidence="6">CBS 10117</strain>
    </source>
</reference>
<dbReference type="Pfam" id="PF04082">
    <property type="entry name" value="Fungal_trans"/>
    <property type="match status" value="1"/>
</dbReference>
<feature type="region of interest" description="Disordered" evidence="4">
    <location>
        <begin position="495"/>
        <end position="535"/>
    </location>
</feature>
<feature type="region of interest" description="Disordered" evidence="4">
    <location>
        <begin position="207"/>
        <end position="280"/>
    </location>
</feature>
<feature type="compositionally biased region" description="Basic and acidic residues" evidence="4">
    <location>
        <begin position="42"/>
        <end position="53"/>
    </location>
</feature>
<dbReference type="GO" id="GO:0005634">
    <property type="term" value="C:nucleus"/>
    <property type="evidence" value="ECO:0007669"/>
    <property type="project" value="UniProtKB-SubCell"/>
</dbReference>
<feature type="compositionally biased region" description="Low complexity" evidence="4">
    <location>
        <begin position="101"/>
        <end position="123"/>
    </location>
</feature>
<evidence type="ECO:0000313" key="6">
    <source>
        <dbReference type="EMBL" id="OBR83527.1"/>
    </source>
</evidence>
<feature type="compositionally biased region" description="Polar residues" evidence="4">
    <location>
        <begin position="377"/>
        <end position="394"/>
    </location>
</feature>
<evidence type="ECO:0000256" key="2">
    <source>
        <dbReference type="ARBA" id="ARBA00022723"/>
    </source>
</evidence>
<feature type="compositionally biased region" description="Pro residues" evidence="4">
    <location>
        <begin position="157"/>
        <end position="166"/>
    </location>
</feature>
<feature type="domain" description="Zn(2)-C6 fungal-type" evidence="5">
    <location>
        <begin position="288"/>
        <end position="317"/>
    </location>
</feature>
<dbReference type="PANTHER" id="PTHR31001">
    <property type="entry name" value="UNCHARACTERIZED TRANSCRIPTIONAL REGULATORY PROTEIN"/>
    <property type="match status" value="1"/>
</dbReference>
<dbReference type="GO" id="GO:0008270">
    <property type="term" value="F:zinc ion binding"/>
    <property type="evidence" value="ECO:0007669"/>
    <property type="project" value="InterPro"/>
</dbReference>
<organism evidence="6">
    <name type="scientific">Kwoniella dejecticola CBS 10117</name>
    <dbReference type="NCBI Taxonomy" id="1296121"/>
    <lineage>
        <taxon>Eukaryota</taxon>
        <taxon>Fungi</taxon>
        <taxon>Dikarya</taxon>
        <taxon>Basidiomycota</taxon>
        <taxon>Agaricomycotina</taxon>
        <taxon>Tremellomycetes</taxon>
        <taxon>Tremellales</taxon>
        <taxon>Cryptococcaceae</taxon>
        <taxon>Kwoniella</taxon>
    </lineage>
</organism>
<keyword evidence="3" id="KW-0539">Nucleus</keyword>
<dbReference type="InterPro" id="IPR050613">
    <property type="entry name" value="Sec_Metabolite_Reg"/>
</dbReference>
<sequence length="1329" mass="148458">MTKEAVTVHTNSDFDPAQEDKANLADPATSHTAGTSSPSKSDGTRQEGARREAQVVVPQINNLIYSGDINLEEKKKENEGKEEGNDNPKKPSNIDVAFHQPTPRTTTPTTSTSTSTSFHLSSSFQGTYPSLQRISRYQLQSRSPTSNTPSKMNNPQNPNPEYPTDPHPFSHQHPYPDAYMGLPPPPRSANPIQPLYNRQPLQLPFTAEYSSSNPDAVGHSQGIAGTAPGPSTYPDQFGPAYIPHPQFPPQQMTFVNPRTENPSHHPNPHAFPHIPHDNKRRRGRMATACIECNRRKQKCDGVYPCGLCVKRKVECRYPTTAMDSSHRAYTQSEAGRHHSYGSAAYSTSPTRQPSKKARTSIVGSDDVADINEGESIASFQGRNDNRESTQSGSLSRGRRTESSWDLGNAQPAQSRPPHPFQRHAQHRSKPVASHPISSERSTPVLARIEPTAKASPESGLGKFWRSYMDHKPPATARPAPTVSTSAGLFMSGLRVDSNASDRDEIGSSTGSERLMEENEARGVGSMRVHTGPWDDGKGEKTFFGTSHFGPQLAAKVIRSMPTVPLSDVRHAPYRGTSRLDGVKPYTLESQTRDLISHLPAQDECDRYVVRFFDRYNSHNDILYQPDFMISYHKFWNNYNINRSTEVDLRYLSLLLIVLALGVLLDHDPSQKVNRQNEIDQLQLTDRQKSVIGGMMDHLELQTLSLKDREEKSSKWSWAAKRALTESSNFFGESMDTVRSGLLISLYLNVCRRVPEAWAAIGTAIRSAQAQGMHVDGSSWKGMTTKEAELRRRLWAQLYAVDRSISLFLGRPVCIQDNEFTTAEPSNMHDEELEEASTIFPRALNIPTKTTFLILHYRLARIIGTVQLTCFNLTPRKYADIQMCEELFMKFKEDLPPHFKLDREGTEVSLDSQQGYSWLPIQRQTLNSKFHLARISLHRPYLLRSLSLRATKAQSVNPYVISRDALLQSAMADLQLRFLFNELDPLDRFKWMTVASGFNSATILGILCHMGYQNAQFPRGSLRKILQDYICLEEKTLRRDEALETELIVLKMMEGKALEKEREETDISMRSAQASGRTTPASIGSGKYGVPHPSPIEQRLDLQIQIQQQNRPTIPIQSGDAQRPASSECPIQRQGQAQLPASGIQVDLSSDAWSLPQGTQAQNHVCVCVDQIGALSSAQAQSSSQQQQEQQQPHHQYYPDAANIPIPAPTGLSRSTPSLSTALGFHNNMSVYNYQSNQDQLRQEAVQTQEQNQNHNEWYIPSDWDPTTSGLPDSSDPSAWQALLGMDWMRDLDFDFETDFKVDKAQAGGEEGVIGVGTTSEQRNEGGNTS</sequence>
<dbReference type="EMBL" id="KI894033">
    <property type="protein sequence ID" value="OBR83527.1"/>
    <property type="molecule type" value="Genomic_DNA"/>
</dbReference>
<feature type="compositionally biased region" description="Polar residues" evidence="4">
    <location>
        <begin position="321"/>
        <end position="333"/>
    </location>
</feature>
<feature type="region of interest" description="Disordered" evidence="4">
    <location>
        <begin position="1113"/>
        <end position="1136"/>
    </location>
</feature>
<dbReference type="SMART" id="SM00066">
    <property type="entry name" value="GAL4"/>
    <property type="match status" value="1"/>
</dbReference>
<evidence type="ECO:0000259" key="5">
    <source>
        <dbReference type="PROSITE" id="PS50048"/>
    </source>
</evidence>
<dbReference type="KEGG" id="kdj:28969506"/>
<reference evidence="7" key="3">
    <citation type="submission" date="2024-02" db="EMBL/GenBank/DDBJ databases">
        <title>Comparative genomics of Cryptococcus and Kwoniella reveals pathogenesis evolution and contrasting modes of karyotype evolution via chromosome fusion or intercentromeric recombination.</title>
        <authorList>
            <person name="Coelho M.A."/>
            <person name="David-Palma M."/>
            <person name="Shea T."/>
            <person name="Bowers K."/>
            <person name="McGinley-Smith S."/>
            <person name="Mohammad A.W."/>
            <person name="Gnirke A."/>
            <person name="Yurkov A.M."/>
            <person name="Nowrousian M."/>
            <person name="Sun S."/>
            <person name="Cuomo C.A."/>
            <person name="Heitman J."/>
        </authorList>
    </citation>
    <scope>NUCLEOTIDE SEQUENCE</scope>
    <source>
        <strain evidence="7">CBS 10117</strain>
    </source>
</reference>
<evidence type="ECO:0000313" key="7">
    <source>
        <dbReference type="EMBL" id="WWC63185.1"/>
    </source>
</evidence>
<dbReference type="SUPFAM" id="SSF57701">
    <property type="entry name" value="Zn2/Cys6 DNA-binding domain"/>
    <property type="match status" value="1"/>
</dbReference>
<dbReference type="OrthoDB" id="3364175at2759"/>
<dbReference type="SMART" id="SM00906">
    <property type="entry name" value="Fungal_trans"/>
    <property type="match status" value="1"/>
</dbReference>
<comment type="subcellular location">
    <subcellularLocation>
        <location evidence="1">Nucleus</location>
    </subcellularLocation>
</comment>
<dbReference type="GO" id="GO:0003677">
    <property type="term" value="F:DNA binding"/>
    <property type="evidence" value="ECO:0007669"/>
    <property type="project" value="InterPro"/>
</dbReference>